<keyword evidence="1" id="KW-0812">Transmembrane</keyword>
<protein>
    <recommendedName>
        <fullName evidence="4">Glycosyl transferase</fullName>
    </recommendedName>
</protein>
<dbReference type="Proteomes" id="UP000249229">
    <property type="component" value="Unassembled WGS sequence"/>
</dbReference>
<evidence type="ECO:0008006" key="4">
    <source>
        <dbReference type="Google" id="ProtNLM"/>
    </source>
</evidence>
<dbReference type="EMBL" id="QFQI01000002">
    <property type="protein sequence ID" value="PZQ61708.1"/>
    <property type="molecule type" value="Genomic_DNA"/>
</dbReference>
<proteinExistence type="predicted"/>
<gene>
    <name evidence="2" type="ORF">DI544_03495</name>
</gene>
<name>A0A2W5PB16_9SPHN</name>
<evidence type="ECO:0000313" key="2">
    <source>
        <dbReference type="EMBL" id="PZQ61708.1"/>
    </source>
</evidence>
<keyword evidence="1" id="KW-1133">Transmembrane helix</keyword>
<feature type="transmembrane region" description="Helical" evidence="1">
    <location>
        <begin position="223"/>
        <end position="240"/>
    </location>
</feature>
<evidence type="ECO:0000256" key="1">
    <source>
        <dbReference type="SAM" id="Phobius"/>
    </source>
</evidence>
<sequence>MLFDHFDQVRVINLAHRTDRRAQMIGELRRLGAADDPRVAFFDACRFDDAGSFSSVGARGVYHSHLSILEDAAARGHSVLILEDDVDFTAAARDTVLPPDWRIFYGGHYAATPDDLPNSDIIGAHCMGFHAEIVPPLAAYLRELLARADHPPIDGAYVWYRRAHPALATFFAVPPIANQRPSRTDIARLRFFDRWPGLRQVAGLARSGRRAAARGSFGGRRSVVLGIGGAAVAAALVVAFA</sequence>
<accession>A0A2W5PB16</accession>
<keyword evidence="1" id="KW-0472">Membrane</keyword>
<dbReference type="AlphaFoldDB" id="A0A2W5PB16"/>
<reference evidence="2 3" key="1">
    <citation type="submission" date="2017-08" db="EMBL/GenBank/DDBJ databases">
        <title>Infants hospitalized years apart are colonized by the same room-sourced microbial strains.</title>
        <authorList>
            <person name="Brooks B."/>
            <person name="Olm M.R."/>
            <person name="Firek B.A."/>
            <person name="Baker R."/>
            <person name="Thomas B.C."/>
            <person name="Morowitz M.J."/>
            <person name="Banfield J.F."/>
        </authorList>
    </citation>
    <scope>NUCLEOTIDE SEQUENCE [LARGE SCALE GENOMIC DNA]</scope>
    <source>
        <strain evidence="2">S2_005_001_R1_22</strain>
    </source>
</reference>
<evidence type="ECO:0000313" key="3">
    <source>
        <dbReference type="Proteomes" id="UP000249229"/>
    </source>
</evidence>
<organism evidence="2 3">
    <name type="scientific">Sphingomonas taxi</name>
    <dbReference type="NCBI Taxonomy" id="1549858"/>
    <lineage>
        <taxon>Bacteria</taxon>
        <taxon>Pseudomonadati</taxon>
        <taxon>Pseudomonadota</taxon>
        <taxon>Alphaproteobacteria</taxon>
        <taxon>Sphingomonadales</taxon>
        <taxon>Sphingomonadaceae</taxon>
        <taxon>Sphingomonas</taxon>
    </lineage>
</organism>
<comment type="caution">
    <text evidence="2">The sequence shown here is derived from an EMBL/GenBank/DDBJ whole genome shotgun (WGS) entry which is preliminary data.</text>
</comment>